<dbReference type="GO" id="GO:0016020">
    <property type="term" value="C:membrane"/>
    <property type="evidence" value="ECO:0007669"/>
    <property type="project" value="UniProtKB-SubCell"/>
</dbReference>
<comment type="subcellular location">
    <subcellularLocation>
        <location evidence="1">Membrane</location>
        <topology evidence="1">Single-pass membrane protein</topology>
    </subcellularLocation>
</comment>
<comment type="caution">
    <text evidence="8">The sequence shown here is derived from an EMBL/GenBank/DDBJ whole genome shotgun (WGS) entry which is preliminary data.</text>
</comment>
<sequence length="146" mass="15108">MRSFPPMLFAAFAVAAATASTPAAALGPIGGDMKGALEQPLIQKTQYQRYGGYRGNYRNGGYYRGGRYYGNGYYNNGGNVAGAAIAGGILGLATGAIIAGSAANAAPPPPPGADPNWVAYCARKYQSFDPGSGTYLAYDGNRYVCQ</sequence>
<dbReference type="InterPro" id="IPR012413">
    <property type="entry name" value="BA14K"/>
</dbReference>
<gene>
    <name evidence="8" type="ORF">CR492_01045</name>
</gene>
<dbReference type="Proteomes" id="UP000236286">
    <property type="component" value="Unassembled WGS sequence"/>
</dbReference>
<evidence type="ECO:0000256" key="6">
    <source>
        <dbReference type="ARBA" id="ARBA00025321"/>
    </source>
</evidence>
<keyword evidence="4" id="KW-1003">Cell membrane</keyword>
<evidence type="ECO:0000256" key="7">
    <source>
        <dbReference type="SAM" id="SignalP"/>
    </source>
</evidence>
<evidence type="ECO:0000256" key="1">
    <source>
        <dbReference type="ARBA" id="ARBA00004167"/>
    </source>
</evidence>
<organism evidence="8 9">
    <name type="scientific">Methylocella silvestris</name>
    <dbReference type="NCBI Taxonomy" id="199596"/>
    <lineage>
        <taxon>Bacteria</taxon>
        <taxon>Pseudomonadati</taxon>
        <taxon>Pseudomonadota</taxon>
        <taxon>Alphaproteobacteria</taxon>
        <taxon>Hyphomicrobiales</taxon>
        <taxon>Beijerinckiaceae</taxon>
        <taxon>Methylocella</taxon>
    </lineage>
</organism>
<reference evidence="8 9" key="1">
    <citation type="submission" date="2017-10" db="EMBL/GenBank/DDBJ databases">
        <title>Genome announcement of Methylocella silvestris TVC from permafrost.</title>
        <authorList>
            <person name="Wang J."/>
            <person name="Geng K."/>
            <person name="Ul-Haque F."/>
            <person name="Crombie A.T."/>
            <person name="Street L.E."/>
            <person name="Wookey P.A."/>
            <person name="Murrell J.C."/>
            <person name="Pratscher J."/>
        </authorList>
    </citation>
    <scope>NUCLEOTIDE SEQUENCE [LARGE SCALE GENOMIC DNA]</scope>
    <source>
        <strain evidence="8 9">TVC</strain>
    </source>
</reference>
<evidence type="ECO:0000313" key="8">
    <source>
        <dbReference type="EMBL" id="PNG27545.1"/>
    </source>
</evidence>
<evidence type="ECO:0000256" key="2">
    <source>
        <dbReference type="ARBA" id="ARBA00010270"/>
    </source>
</evidence>
<dbReference type="GO" id="GO:0030246">
    <property type="term" value="F:carbohydrate binding"/>
    <property type="evidence" value="ECO:0007669"/>
    <property type="project" value="UniProtKB-KW"/>
</dbReference>
<evidence type="ECO:0000256" key="5">
    <source>
        <dbReference type="ARBA" id="ARBA00022734"/>
    </source>
</evidence>
<keyword evidence="5" id="KW-0430">Lectin</keyword>
<dbReference type="Pfam" id="PF07886">
    <property type="entry name" value="BA14K"/>
    <property type="match status" value="1"/>
</dbReference>
<feature type="chain" id="PRO_5014471335" description="Lectin-like protein BA14k" evidence="7">
    <location>
        <begin position="26"/>
        <end position="146"/>
    </location>
</feature>
<evidence type="ECO:0000256" key="4">
    <source>
        <dbReference type="ARBA" id="ARBA00022475"/>
    </source>
</evidence>
<accession>A0A2J7TLA0</accession>
<evidence type="ECO:0000313" key="9">
    <source>
        <dbReference type="Proteomes" id="UP000236286"/>
    </source>
</evidence>
<name>A0A2J7TLA0_METSI</name>
<dbReference type="EMBL" id="PDZR01000001">
    <property type="protein sequence ID" value="PNG27545.1"/>
    <property type="molecule type" value="Genomic_DNA"/>
</dbReference>
<dbReference type="OrthoDB" id="8256082at2"/>
<keyword evidence="7" id="KW-0732">Signal</keyword>
<keyword evidence="4" id="KW-0472">Membrane</keyword>
<comment type="function">
    <text evidence="6">Has immunoglobulin-binding and hemagglutination properties, and can bind to mannose. Essential for virulence. May be involved in LPS biosynthesis or polysaccharide transport.</text>
</comment>
<feature type="signal peptide" evidence="7">
    <location>
        <begin position="1"/>
        <end position="25"/>
    </location>
</feature>
<proteinExistence type="inferred from homology"/>
<dbReference type="AlphaFoldDB" id="A0A2J7TLA0"/>
<dbReference type="RefSeq" id="WP_102841853.1">
    <property type="nucleotide sequence ID" value="NZ_PDZR01000001.1"/>
</dbReference>
<evidence type="ECO:0000256" key="3">
    <source>
        <dbReference type="ARBA" id="ARBA00020552"/>
    </source>
</evidence>
<comment type="similarity">
    <text evidence="2">Belongs to the BA14k family.</text>
</comment>
<protein>
    <recommendedName>
        <fullName evidence="3">Lectin-like protein BA14k</fullName>
    </recommendedName>
</protein>